<evidence type="ECO:0000259" key="14">
    <source>
        <dbReference type="Pfam" id="PF02163"/>
    </source>
</evidence>
<evidence type="ECO:0000256" key="1">
    <source>
        <dbReference type="ARBA" id="ARBA00001947"/>
    </source>
</evidence>
<dbReference type="Pfam" id="PF02163">
    <property type="entry name" value="Peptidase_M50"/>
    <property type="match status" value="1"/>
</dbReference>
<keyword evidence="10 13" id="KW-1133">Transmembrane helix</keyword>
<evidence type="ECO:0000256" key="11">
    <source>
        <dbReference type="ARBA" id="ARBA00023049"/>
    </source>
</evidence>
<dbReference type="InterPro" id="IPR044537">
    <property type="entry name" value="Rip2-like"/>
</dbReference>
<comment type="cofactor">
    <cofactor evidence="1">
        <name>Zn(2+)</name>
        <dbReference type="ChEBI" id="CHEBI:29105"/>
    </cofactor>
</comment>
<feature type="transmembrane region" description="Helical" evidence="13">
    <location>
        <begin position="128"/>
        <end position="146"/>
    </location>
</feature>
<evidence type="ECO:0000256" key="2">
    <source>
        <dbReference type="ARBA" id="ARBA00004651"/>
    </source>
</evidence>
<protein>
    <recommendedName>
        <fullName evidence="14">Peptidase M50 domain-containing protein</fullName>
    </recommendedName>
</protein>
<proteinExistence type="inferred from homology"/>
<dbReference type="InterPro" id="IPR052348">
    <property type="entry name" value="Metallopeptidase_M50B"/>
</dbReference>
<dbReference type="CDD" id="cd06158">
    <property type="entry name" value="S2P-M50_like_1"/>
    <property type="match status" value="1"/>
</dbReference>
<feature type="transmembrane region" description="Helical" evidence="13">
    <location>
        <begin position="6"/>
        <end position="27"/>
    </location>
</feature>
<comment type="subcellular location">
    <subcellularLocation>
        <location evidence="2">Cell membrane</location>
        <topology evidence="2">Multi-pass membrane protein</topology>
    </subcellularLocation>
</comment>
<dbReference type="STRING" id="1802555.A2755_02355"/>
<keyword evidence="6 13" id="KW-0812">Transmembrane</keyword>
<dbReference type="PANTHER" id="PTHR35864:SF1">
    <property type="entry name" value="ZINC METALLOPROTEASE YWHC-RELATED"/>
    <property type="match status" value="1"/>
</dbReference>
<name>A0A1F8DRH1_9BACT</name>
<feature type="transmembrane region" description="Helical" evidence="13">
    <location>
        <begin position="93"/>
        <end position="116"/>
    </location>
</feature>
<evidence type="ECO:0000256" key="3">
    <source>
        <dbReference type="ARBA" id="ARBA00007931"/>
    </source>
</evidence>
<dbReference type="GO" id="GO:0008237">
    <property type="term" value="F:metallopeptidase activity"/>
    <property type="evidence" value="ECO:0007669"/>
    <property type="project" value="UniProtKB-KW"/>
</dbReference>
<feature type="domain" description="Peptidase M50" evidence="14">
    <location>
        <begin position="128"/>
        <end position="168"/>
    </location>
</feature>
<keyword evidence="11" id="KW-0482">Metalloprotease</keyword>
<dbReference type="InterPro" id="IPR008915">
    <property type="entry name" value="Peptidase_M50"/>
</dbReference>
<keyword evidence="7" id="KW-0479">Metal-binding</keyword>
<evidence type="ECO:0000256" key="6">
    <source>
        <dbReference type="ARBA" id="ARBA00022692"/>
    </source>
</evidence>
<comment type="caution">
    <text evidence="15">The sequence shown here is derived from an EMBL/GenBank/DDBJ whole genome shotgun (WGS) entry which is preliminary data.</text>
</comment>
<dbReference type="PANTHER" id="PTHR35864">
    <property type="entry name" value="ZINC METALLOPROTEASE MJ0611-RELATED"/>
    <property type="match status" value="1"/>
</dbReference>
<reference evidence="15 16" key="1">
    <citation type="journal article" date="2016" name="Nat. Commun.">
        <title>Thousands of microbial genomes shed light on interconnected biogeochemical processes in an aquifer system.</title>
        <authorList>
            <person name="Anantharaman K."/>
            <person name="Brown C.T."/>
            <person name="Hug L.A."/>
            <person name="Sharon I."/>
            <person name="Castelle C.J."/>
            <person name="Probst A.J."/>
            <person name="Thomas B.C."/>
            <person name="Singh A."/>
            <person name="Wilkins M.J."/>
            <person name="Karaoz U."/>
            <person name="Brodie E.L."/>
            <person name="Williams K.H."/>
            <person name="Hubbard S.S."/>
            <person name="Banfield J.F."/>
        </authorList>
    </citation>
    <scope>NUCLEOTIDE SEQUENCE [LARGE SCALE GENOMIC DNA]</scope>
</reference>
<comment type="similarity">
    <text evidence="3">Belongs to the peptidase M50B family.</text>
</comment>
<evidence type="ECO:0000313" key="15">
    <source>
        <dbReference type="EMBL" id="OGM91221.1"/>
    </source>
</evidence>
<feature type="transmembrane region" description="Helical" evidence="13">
    <location>
        <begin position="48"/>
        <end position="73"/>
    </location>
</feature>
<evidence type="ECO:0000256" key="5">
    <source>
        <dbReference type="ARBA" id="ARBA00022670"/>
    </source>
</evidence>
<dbReference type="GO" id="GO:0006508">
    <property type="term" value="P:proteolysis"/>
    <property type="evidence" value="ECO:0007669"/>
    <property type="project" value="UniProtKB-KW"/>
</dbReference>
<keyword evidence="12 13" id="KW-0472">Membrane</keyword>
<dbReference type="GO" id="GO:0005886">
    <property type="term" value="C:plasma membrane"/>
    <property type="evidence" value="ECO:0007669"/>
    <property type="project" value="UniProtKB-SubCell"/>
</dbReference>
<dbReference type="AlphaFoldDB" id="A0A1F8DRH1"/>
<keyword evidence="8" id="KW-0378">Hydrolase</keyword>
<evidence type="ECO:0000256" key="12">
    <source>
        <dbReference type="ARBA" id="ARBA00023136"/>
    </source>
</evidence>
<feature type="transmembrane region" description="Helical" evidence="13">
    <location>
        <begin position="166"/>
        <end position="186"/>
    </location>
</feature>
<evidence type="ECO:0000256" key="10">
    <source>
        <dbReference type="ARBA" id="ARBA00022989"/>
    </source>
</evidence>
<dbReference type="EMBL" id="MGIP01000011">
    <property type="protein sequence ID" value="OGM91221.1"/>
    <property type="molecule type" value="Genomic_DNA"/>
</dbReference>
<evidence type="ECO:0000256" key="4">
    <source>
        <dbReference type="ARBA" id="ARBA00022475"/>
    </source>
</evidence>
<evidence type="ECO:0000313" key="16">
    <source>
        <dbReference type="Proteomes" id="UP000177029"/>
    </source>
</evidence>
<keyword evidence="4" id="KW-1003">Cell membrane</keyword>
<gene>
    <name evidence="15" type="ORF">A2755_02355</name>
</gene>
<accession>A0A1F8DRH1</accession>
<sequence length="202" mass="22047">MDFTNIIFIYIVIVLSAVVHEFSHAAMAKHLGDNTAEQQGRLTLNPFVHLDMVGTVILPLLLLFTSGIFLGWAKPVPYNPYNLRDQKTGNLKVAIAGPLSNIAIAVVLGLVLRFVYFEQGGFPIEGQLISFVVMVNIVLAIFNLIPVPPLDGSKIFYDLFPRVGAAVMQLGFFGIILALILAYSILPPIVSFLFTFITGAAL</sequence>
<evidence type="ECO:0000256" key="13">
    <source>
        <dbReference type="SAM" id="Phobius"/>
    </source>
</evidence>
<dbReference type="Proteomes" id="UP000177029">
    <property type="component" value="Unassembled WGS sequence"/>
</dbReference>
<keyword evidence="9" id="KW-0862">Zinc</keyword>
<evidence type="ECO:0000256" key="7">
    <source>
        <dbReference type="ARBA" id="ARBA00022723"/>
    </source>
</evidence>
<evidence type="ECO:0000256" key="8">
    <source>
        <dbReference type="ARBA" id="ARBA00022801"/>
    </source>
</evidence>
<evidence type="ECO:0000256" key="9">
    <source>
        <dbReference type="ARBA" id="ARBA00022833"/>
    </source>
</evidence>
<organism evidence="15 16">
    <name type="scientific">Candidatus Wolfebacteria bacterium RIFCSPHIGHO2_01_FULL_48_22</name>
    <dbReference type="NCBI Taxonomy" id="1802555"/>
    <lineage>
        <taxon>Bacteria</taxon>
        <taxon>Candidatus Wolfeibacteriota</taxon>
    </lineage>
</organism>
<keyword evidence="5" id="KW-0645">Protease</keyword>
<dbReference type="GO" id="GO:0046872">
    <property type="term" value="F:metal ion binding"/>
    <property type="evidence" value="ECO:0007669"/>
    <property type="project" value="UniProtKB-KW"/>
</dbReference>